<gene>
    <name evidence="2" type="ORF">CYY_007526</name>
</gene>
<feature type="transmembrane region" description="Helical" evidence="1">
    <location>
        <begin position="41"/>
        <end position="59"/>
    </location>
</feature>
<name>A0A8J4PQP1_9MYCE</name>
<accession>A0A8J4PQP1</accession>
<reference evidence="2" key="1">
    <citation type="submission" date="2020-01" db="EMBL/GenBank/DDBJ databases">
        <title>Development of genomics and gene disruption for Polysphondylium violaceum indicates a role for the polyketide synthase stlB in stalk morphogenesis.</title>
        <authorList>
            <person name="Narita B."/>
            <person name="Kawabe Y."/>
            <person name="Kin K."/>
            <person name="Saito T."/>
            <person name="Gibbs R."/>
            <person name="Kuspa A."/>
            <person name="Muzny D."/>
            <person name="Queller D."/>
            <person name="Richards S."/>
            <person name="Strassman J."/>
            <person name="Sucgang R."/>
            <person name="Worley K."/>
            <person name="Schaap P."/>
        </authorList>
    </citation>
    <scope>NUCLEOTIDE SEQUENCE</scope>
    <source>
        <strain evidence="2">QSvi11</strain>
    </source>
</reference>
<keyword evidence="1" id="KW-1133">Transmembrane helix</keyword>
<protein>
    <recommendedName>
        <fullName evidence="4">Transmembrane protein</fullName>
    </recommendedName>
</protein>
<dbReference type="Proteomes" id="UP000695562">
    <property type="component" value="Unassembled WGS sequence"/>
</dbReference>
<evidence type="ECO:0000313" key="2">
    <source>
        <dbReference type="EMBL" id="KAF2071151.1"/>
    </source>
</evidence>
<sequence length="162" mass="18989">MRRSSTGTETTYIYNKGRTGPYPARVQRRNKNITFNETFRALFPALLAVLLSLIVLTAFNQMGQNKFVNWIDETIISIPGYTKEQGFQSNTFSHPPFYRQKTYPFDPVKYEALGPLTSSSYWETKGRELEMKEKKFRPMLQSPPIGPETYRQYVERIKQQKK</sequence>
<evidence type="ECO:0008006" key="4">
    <source>
        <dbReference type="Google" id="ProtNLM"/>
    </source>
</evidence>
<evidence type="ECO:0000256" key="1">
    <source>
        <dbReference type="SAM" id="Phobius"/>
    </source>
</evidence>
<organism evidence="2 3">
    <name type="scientific">Polysphondylium violaceum</name>
    <dbReference type="NCBI Taxonomy" id="133409"/>
    <lineage>
        <taxon>Eukaryota</taxon>
        <taxon>Amoebozoa</taxon>
        <taxon>Evosea</taxon>
        <taxon>Eumycetozoa</taxon>
        <taxon>Dictyostelia</taxon>
        <taxon>Dictyosteliales</taxon>
        <taxon>Dictyosteliaceae</taxon>
        <taxon>Polysphondylium</taxon>
    </lineage>
</organism>
<evidence type="ECO:0000313" key="3">
    <source>
        <dbReference type="Proteomes" id="UP000695562"/>
    </source>
</evidence>
<proteinExistence type="predicted"/>
<keyword evidence="3" id="KW-1185">Reference proteome</keyword>
<keyword evidence="1" id="KW-0812">Transmembrane</keyword>
<dbReference type="OrthoDB" id="17664at2759"/>
<dbReference type="AlphaFoldDB" id="A0A8J4PQP1"/>
<dbReference type="EMBL" id="AJWJ01000407">
    <property type="protein sequence ID" value="KAF2071151.1"/>
    <property type="molecule type" value="Genomic_DNA"/>
</dbReference>
<comment type="caution">
    <text evidence="2">The sequence shown here is derived from an EMBL/GenBank/DDBJ whole genome shotgun (WGS) entry which is preliminary data.</text>
</comment>
<keyword evidence="1" id="KW-0472">Membrane</keyword>